<dbReference type="PANTHER" id="PTHR11660">
    <property type="entry name" value="SOLUTE CARRIER FAMILY 40 MEMBER"/>
    <property type="match status" value="1"/>
</dbReference>
<keyword evidence="7" id="KW-0406">Ion transport</keyword>
<feature type="compositionally biased region" description="Low complexity" evidence="8">
    <location>
        <begin position="22"/>
        <end position="35"/>
    </location>
</feature>
<dbReference type="GO" id="GO:0016020">
    <property type="term" value="C:membrane"/>
    <property type="evidence" value="ECO:0007669"/>
    <property type="project" value="UniProtKB-SubCell"/>
</dbReference>
<feature type="region of interest" description="Disordered" evidence="8">
    <location>
        <begin position="1"/>
        <end position="39"/>
    </location>
</feature>
<dbReference type="CDD" id="cd17480">
    <property type="entry name" value="MFS_SLC40A1_like"/>
    <property type="match status" value="1"/>
</dbReference>
<keyword evidence="3 7" id="KW-0813">Transport</keyword>
<dbReference type="EMBL" id="JAGPYM010000004">
    <property type="protein sequence ID" value="KAH6895509.1"/>
    <property type="molecule type" value="Genomic_DNA"/>
</dbReference>
<comment type="function">
    <text evidence="7">May be involved in iron transport and iron homeostasis.</text>
</comment>
<dbReference type="InterPro" id="IPR009716">
    <property type="entry name" value="Ferroportin-1"/>
</dbReference>
<comment type="similarity">
    <text evidence="2 7">Belongs to the ferroportin (FP) (TC 2.A.100) family. SLC40A subfamily.</text>
</comment>
<feature type="transmembrane region" description="Helical" evidence="7">
    <location>
        <begin position="146"/>
        <end position="170"/>
    </location>
</feature>
<dbReference type="Proteomes" id="UP000777438">
    <property type="component" value="Unassembled WGS sequence"/>
</dbReference>
<keyword evidence="10" id="KW-1185">Reference proteome</keyword>
<evidence type="ECO:0000256" key="8">
    <source>
        <dbReference type="SAM" id="MobiDB-lite"/>
    </source>
</evidence>
<sequence length="530" mass="58643">MAPTPSAGVNDERRPLLASGRSSPDNTTSTNTNDETSAEWSLTQTTRRLYVSHFLSTCNSRVFEFGSVLYLASIFPGTLLPMSVYAMVRGVSAIMLSSLLGQYIDREDRLKVVRLSIVLQRLAVAASCLIFFLLQRARQADQGLRSGLLALLVALACVEKLASIMNLVSVERDWVMMSRLSGVSLPLPLNDANAKHGNVAMNSQMRRIDLVCKLFGPFFIGVVDGISTETAILANLAMNCISVMIEYFSIAKVYHQVPELQRPKTTPSLTPELEHSPERGRALPWTSVARAVKMAGRDMVLYLRHPALMASMACALLYLTVLTFSGQMVTYLLAAGYTPTQIAAARTVSVTFEVLATWAGPWLIGRIGPVRAGLWFSSWQICCLVAGMSIFWNYADNNSLISTLGIVGGTILSRVGLWGFDLSTQLIVQDEVEEDIRGAFSAVEASWQNVFEMCSYSMTIVFSSPNQFKWPASVSVAATLCAWALYTFFVRKRRGHLIHWPACISHPEKRQRRAEDLLQEGIARRQRDGF</sequence>
<dbReference type="SUPFAM" id="SSF103473">
    <property type="entry name" value="MFS general substrate transporter"/>
    <property type="match status" value="1"/>
</dbReference>
<evidence type="ECO:0000256" key="3">
    <source>
        <dbReference type="ARBA" id="ARBA00022448"/>
    </source>
</evidence>
<feature type="transmembrane region" description="Helical" evidence="7">
    <location>
        <begin position="343"/>
        <end position="364"/>
    </location>
</feature>
<organism evidence="9 10">
    <name type="scientific">Thelonectria olida</name>
    <dbReference type="NCBI Taxonomy" id="1576542"/>
    <lineage>
        <taxon>Eukaryota</taxon>
        <taxon>Fungi</taxon>
        <taxon>Dikarya</taxon>
        <taxon>Ascomycota</taxon>
        <taxon>Pezizomycotina</taxon>
        <taxon>Sordariomycetes</taxon>
        <taxon>Hypocreomycetidae</taxon>
        <taxon>Hypocreales</taxon>
        <taxon>Nectriaceae</taxon>
        <taxon>Thelonectria</taxon>
    </lineage>
</organism>
<name>A0A9P9AUA5_9HYPO</name>
<dbReference type="PANTHER" id="PTHR11660:SF57">
    <property type="entry name" value="SOLUTE CARRIER FAMILY 40 MEMBER"/>
    <property type="match status" value="1"/>
</dbReference>
<dbReference type="OrthoDB" id="648861at2759"/>
<keyword evidence="6 7" id="KW-0472">Membrane</keyword>
<evidence type="ECO:0000256" key="2">
    <source>
        <dbReference type="ARBA" id="ARBA00006279"/>
    </source>
</evidence>
<protein>
    <recommendedName>
        <fullName evidence="7">Solute carrier family 40 member</fullName>
    </recommendedName>
</protein>
<evidence type="ECO:0000256" key="1">
    <source>
        <dbReference type="ARBA" id="ARBA00004141"/>
    </source>
</evidence>
<evidence type="ECO:0000256" key="7">
    <source>
        <dbReference type="RuleBase" id="RU365065"/>
    </source>
</evidence>
<reference evidence="9 10" key="1">
    <citation type="journal article" date="2021" name="Nat. Commun.">
        <title>Genetic determinants of endophytism in the Arabidopsis root mycobiome.</title>
        <authorList>
            <person name="Mesny F."/>
            <person name="Miyauchi S."/>
            <person name="Thiergart T."/>
            <person name="Pickel B."/>
            <person name="Atanasova L."/>
            <person name="Karlsson M."/>
            <person name="Huettel B."/>
            <person name="Barry K.W."/>
            <person name="Haridas S."/>
            <person name="Chen C."/>
            <person name="Bauer D."/>
            <person name="Andreopoulos W."/>
            <person name="Pangilinan J."/>
            <person name="LaButti K."/>
            <person name="Riley R."/>
            <person name="Lipzen A."/>
            <person name="Clum A."/>
            <person name="Drula E."/>
            <person name="Henrissat B."/>
            <person name="Kohler A."/>
            <person name="Grigoriev I.V."/>
            <person name="Martin F.M."/>
            <person name="Hacquard S."/>
        </authorList>
    </citation>
    <scope>NUCLEOTIDE SEQUENCE [LARGE SCALE GENOMIC DNA]</scope>
    <source>
        <strain evidence="9 10">MPI-CAGE-CH-0241</strain>
    </source>
</reference>
<evidence type="ECO:0000313" key="10">
    <source>
        <dbReference type="Proteomes" id="UP000777438"/>
    </source>
</evidence>
<evidence type="ECO:0000256" key="5">
    <source>
        <dbReference type="ARBA" id="ARBA00022989"/>
    </source>
</evidence>
<dbReference type="AlphaFoldDB" id="A0A9P9AUA5"/>
<evidence type="ECO:0000313" key="9">
    <source>
        <dbReference type="EMBL" id="KAH6895509.1"/>
    </source>
</evidence>
<feature type="transmembrane region" description="Helical" evidence="7">
    <location>
        <begin position="307"/>
        <end position="337"/>
    </location>
</feature>
<comment type="subcellular location">
    <subcellularLocation>
        <location evidence="1 7">Membrane</location>
        <topology evidence="1 7">Multi-pass membrane protein</topology>
    </subcellularLocation>
</comment>
<dbReference type="Gene3D" id="1.20.1250.20">
    <property type="entry name" value="MFS general substrate transporter like domains"/>
    <property type="match status" value="1"/>
</dbReference>
<proteinExistence type="inferred from homology"/>
<comment type="caution">
    <text evidence="7">Lacks conserved residue(s) required for the propagation of feature annotation.</text>
</comment>
<evidence type="ECO:0000256" key="6">
    <source>
        <dbReference type="ARBA" id="ARBA00023136"/>
    </source>
</evidence>
<keyword evidence="5 7" id="KW-1133">Transmembrane helix</keyword>
<gene>
    <name evidence="9" type="ORF">B0T10DRAFT_397988</name>
</gene>
<comment type="caution">
    <text evidence="9">The sequence shown here is derived from an EMBL/GenBank/DDBJ whole genome shotgun (WGS) entry which is preliminary data.</text>
</comment>
<dbReference type="Pfam" id="PF06963">
    <property type="entry name" value="FPN1"/>
    <property type="match status" value="1"/>
</dbReference>
<dbReference type="InterPro" id="IPR036259">
    <property type="entry name" value="MFS_trans_sf"/>
</dbReference>
<feature type="transmembrane region" description="Helical" evidence="7">
    <location>
        <begin position="470"/>
        <end position="489"/>
    </location>
</feature>
<accession>A0A9P9AUA5</accession>
<feature type="transmembrane region" description="Helical" evidence="7">
    <location>
        <begin position="376"/>
        <end position="395"/>
    </location>
</feature>
<evidence type="ECO:0000256" key="4">
    <source>
        <dbReference type="ARBA" id="ARBA00022692"/>
    </source>
</evidence>
<feature type="transmembrane region" description="Helical" evidence="7">
    <location>
        <begin position="112"/>
        <end position="134"/>
    </location>
</feature>
<dbReference type="GO" id="GO:0005381">
    <property type="term" value="F:iron ion transmembrane transporter activity"/>
    <property type="evidence" value="ECO:0007669"/>
    <property type="project" value="UniProtKB-UniRule"/>
</dbReference>
<keyword evidence="4 7" id="KW-0812">Transmembrane</keyword>